<feature type="domain" description="Reverse transcriptase" evidence="1">
    <location>
        <begin position="74"/>
        <end position="343"/>
    </location>
</feature>
<proteinExistence type="predicted"/>
<sequence>MVVGTTMVPSTSLEAFVPPSPDDHYDMLFTMPELEAALSSCRRPSAPGPDGISYASLSHLGMEGRTVLLSYYNDTWASGIVPEHWKISRLVALLKPGKPPYELTSYRPVALASCVGKVMERMVLARLEWFLEQNALYPDMMTGFRRGRSSIDSVIDLISTVEHEKRSRRLVAAVFLDIKGAYDNVLHDAILDALDDIGVGGRMYSWIGSYLNGRSVYMSTPDGETTRHQVCRGVPQGGVLSPTLFNVALIGLVNELPTNIHISAYADDICIWASGSTRPQMRARLQRAVSSTSRYLRRQGLHLAAEKCAVVAFTRKSVCHYPVTLQGVAIPYVSHHRFLGIIIDRDLSWSRHINMLKKRLTLFCHVLRFVAGIKWGPTERSLLRLYYTLFIGYIRYSLPVLSNMSISCLRTLESVQAQALKICLGLPRFLHAHCASIAPNCHQTMPCRIIPCSPHG</sequence>
<dbReference type="InterPro" id="IPR000477">
    <property type="entry name" value="RT_dom"/>
</dbReference>
<evidence type="ECO:0000259" key="1">
    <source>
        <dbReference type="PROSITE" id="PS50878"/>
    </source>
</evidence>
<name>A0AAQ4E5B0_AMBAM</name>
<dbReference type="Proteomes" id="UP001321473">
    <property type="component" value="Unassembled WGS sequence"/>
</dbReference>
<dbReference type="InterPro" id="IPR052560">
    <property type="entry name" value="RdDP_mobile_element"/>
</dbReference>
<dbReference type="AlphaFoldDB" id="A0AAQ4E5B0"/>
<organism evidence="2 3">
    <name type="scientific">Amblyomma americanum</name>
    <name type="common">Lone star tick</name>
    <dbReference type="NCBI Taxonomy" id="6943"/>
    <lineage>
        <taxon>Eukaryota</taxon>
        <taxon>Metazoa</taxon>
        <taxon>Ecdysozoa</taxon>
        <taxon>Arthropoda</taxon>
        <taxon>Chelicerata</taxon>
        <taxon>Arachnida</taxon>
        <taxon>Acari</taxon>
        <taxon>Parasitiformes</taxon>
        <taxon>Ixodida</taxon>
        <taxon>Ixodoidea</taxon>
        <taxon>Ixodidae</taxon>
        <taxon>Amblyomminae</taxon>
        <taxon>Amblyomma</taxon>
    </lineage>
</organism>
<dbReference type="Pfam" id="PF00078">
    <property type="entry name" value="RVT_1"/>
    <property type="match status" value="1"/>
</dbReference>
<gene>
    <name evidence="2" type="ORF">V5799_013642</name>
</gene>
<reference evidence="2 3" key="1">
    <citation type="journal article" date="2023" name="Arcadia Sci">
        <title>De novo assembly of a long-read Amblyomma americanum tick genome.</title>
        <authorList>
            <person name="Chou S."/>
            <person name="Poskanzer K.E."/>
            <person name="Rollins M."/>
            <person name="Thuy-Boun P.S."/>
        </authorList>
    </citation>
    <scope>NUCLEOTIDE SEQUENCE [LARGE SCALE GENOMIC DNA]</scope>
    <source>
        <strain evidence="2">F_SG_1</strain>
        <tissue evidence="2">Salivary glands</tissue>
    </source>
</reference>
<dbReference type="PANTHER" id="PTHR36688">
    <property type="entry name" value="ENDO/EXONUCLEASE/PHOSPHATASE DOMAIN-CONTAINING PROTEIN"/>
    <property type="match status" value="1"/>
</dbReference>
<dbReference type="PROSITE" id="PS50878">
    <property type="entry name" value="RT_POL"/>
    <property type="match status" value="1"/>
</dbReference>
<dbReference type="SUPFAM" id="SSF56672">
    <property type="entry name" value="DNA/RNA polymerases"/>
    <property type="match status" value="1"/>
</dbReference>
<comment type="caution">
    <text evidence="2">The sequence shown here is derived from an EMBL/GenBank/DDBJ whole genome shotgun (WGS) entry which is preliminary data.</text>
</comment>
<evidence type="ECO:0000313" key="3">
    <source>
        <dbReference type="Proteomes" id="UP001321473"/>
    </source>
</evidence>
<accession>A0AAQ4E5B0</accession>
<dbReference type="Gene3D" id="3.30.70.270">
    <property type="match status" value="1"/>
</dbReference>
<dbReference type="EMBL" id="JARKHS020021913">
    <property type="protein sequence ID" value="KAK8769894.1"/>
    <property type="molecule type" value="Genomic_DNA"/>
</dbReference>
<dbReference type="GO" id="GO:0071897">
    <property type="term" value="P:DNA biosynthetic process"/>
    <property type="evidence" value="ECO:0007669"/>
    <property type="project" value="UniProtKB-ARBA"/>
</dbReference>
<dbReference type="InterPro" id="IPR043502">
    <property type="entry name" value="DNA/RNA_pol_sf"/>
</dbReference>
<dbReference type="InterPro" id="IPR043128">
    <property type="entry name" value="Rev_trsase/Diguanyl_cyclase"/>
</dbReference>
<keyword evidence="3" id="KW-1185">Reference proteome</keyword>
<evidence type="ECO:0000313" key="2">
    <source>
        <dbReference type="EMBL" id="KAK8769894.1"/>
    </source>
</evidence>
<dbReference type="CDD" id="cd01650">
    <property type="entry name" value="RT_nLTR_like"/>
    <property type="match status" value="1"/>
</dbReference>
<dbReference type="PANTHER" id="PTHR36688:SF1">
    <property type="entry name" value="ENDONUCLEASE_EXONUCLEASE_PHOSPHATASE DOMAIN-CONTAINING PROTEIN"/>
    <property type="match status" value="1"/>
</dbReference>
<protein>
    <recommendedName>
        <fullName evidence="1">Reverse transcriptase domain-containing protein</fullName>
    </recommendedName>
</protein>